<dbReference type="EMBL" id="BAAAZP010000179">
    <property type="protein sequence ID" value="GAA3704452.1"/>
    <property type="molecule type" value="Genomic_DNA"/>
</dbReference>
<keyword evidence="2" id="KW-1185">Reference proteome</keyword>
<evidence type="ECO:0000313" key="1">
    <source>
        <dbReference type="EMBL" id="GAA3704452.1"/>
    </source>
</evidence>
<accession>A0ABP7DEC1</accession>
<organism evidence="1 2">
    <name type="scientific">Nonomuraea antimicrobica</name>
    <dbReference type="NCBI Taxonomy" id="561173"/>
    <lineage>
        <taxon>Bacteria</taxon>
        <taxon>Bacillati</taxon>
        <taxon>Actinomycetota</taxon>
        <taxon>Actinomycetes</taxon>
        <taxon>Streptosporangiales</taxon>
        <taxon>Streptosporangiaceae</taxon>
        <taxon>Nonomuraea</taxon>
    </lineage>
</organism>
<gene>
    <name evidence="1" type="ORF">GCM10022224_082520</name>
</gene>
<comment type="caution">
    <text evidence="1">The sequence shown here is derived from an EMBL/GenBank/DDBJ whole genome shotgun (WGS) entry which is preliminary data.</text>
</comment>
<sequence length="62" mass="6160">MPGLEMILIMLLDAEQRNVPIDSPLLPEKMPGVGGDIPAAGGAVSGVAGAGRGLRGGRVLAP</sequence>
<dbReference type="Proteomes" id="UP001500902">
    <property type="component" value="Unassembled WGS sequence"/>
</dbReference>
<protein>
    <submittedName>
        <fullName evidence="1">Uncharacterized protein</fullName>
    </submittedName>
</protein>
<evidence type="ECO:0000313" key="2">
    <source>
        <dbReference type="Proteomes" id="UP001500902"/>
    </source>
</evidence>
<name>A0ABP7DEC1_9ACTN</name>
<reference evidence="2" key="1">
    <citation type="journal article" date="2019" name="Int. J. Syst. Evol. Microbiol.">
        <title>The Global Catalogue of Microorganisms (GCM) 10K type strain sequencing project: providing services to taxonomists for standard genome sequencing and annotation.</title>
        <authorList>
            <consortium name="The Broad Institute Genomics Platform"/>
            <consortium name="The Broad Institute Genome Sequencing Center for Infectious Disease"/>
            <person name="Wu L."/>
            <person name="Ma J."/>
        </authorList>
    </citation>
    <scope>NUCLEOTIDE SEQUENCE [LARGE SCALE GENOMIC DNA]</scope>
    <source>
        <strain evidence="2">JCM 16904</strain>
    </source>
</reference>
<proteinExistence type="predicted"/>